<name>A0AAX3U9B5_9VIBR</name>
<dbReference type="AlphaFoldDB" id="A0AAX3U9B5"/>
<evidence type="ECO:0008006" key="3">
    <source>
        <dbReference type="Google" id="ProtNLM"/>
    </source>
</evidence>
<reference evidence="1" key="1">
    <citation type="submission" date="2022-02" db="EMBL/GenBank/DDBJ databases">
        <title>Emergence and expansion in Europe of a Vibrio aestuarianus clonal complex pathogenic for oysters.</title>
        <authorList>
            <person name="Mesnil A."/>
            <person name="Travers M.-A."/>
        </authorList>
    </citation>
    <scope>NUCLEOTIDE SEQUENCE</scope>
    <source>
        <strain evidence="1">U29</strain>
    </source>
</reference>
<dbReference type="RefSeq" id="WP_301066210.1">
    <property type="nucleotide sequence ID" value="NZ_CP118710.1"/>
</dbReference>
<evidence type="ECO:0000313" key="2">
    <source>
        <dbReference type="Proteomes" id="UP001239257"/>
    </source>
</evidence>
<protein>
    <recommendedName>
        <fullName evidence="3">HEPN AbiU2-like domain-containing protein</fullName>
    </recommendedName>
</protein>
<sequence length="174" mass="20235">MVFQYDFERTEFSDEVHGVFGRILILATRFDSACKSLARLPSIKTTMVNKQSVSEQELKEQLRQYLNSHKNLNRAIQILPVYKAGGADILDKARDARNELIHSSTLGFQQDIDQFEGLERYMQVIANQVRDLVRGDILISAIITLENNEEIPMHCFSVEYERSVMKWVFQRFET</sequence>
<dbReference type="EMBL" id="CP118710">
    <property type="protein sequence ID" value="WGK83104.1"/>
    <property type="molecule type" value="Genomic_DNA"/>
</dbReference>
<organism evidence="1 2">
    <name type="scientific">Vibrio aestuarianus</name>
    <dbReference type="NCBI Taxonomy" id="28171"/>
    <lineage>
        <taxon>Bacteria</taxon>
        <taxon>Pseudomonadati</taxon>
        <taxon>Pseudomonadota</taxon>
        <taxon>Gammaproteobacteria</taxon>
        <taxon>Vibrionales</taxon>
        <taxon>Vibrionaceae</taxon>
        <taxon>Vibrio</taxon>
    </lineage>
</organism>
<dbReference type="Proteomes" id="UP001239257">
    <property type="component" value="Chromosome 2"/>
</dbReference>
<gene>
    <name evidence="1" type="ORF">PYE51_17195</name>
</gene>
<evidence type="ECO:0000313" key="1">
    <source>
        <dbReference type="EMBL" id="WGK83104.1"/>
    </source>
</evidence>
<accession>A0AAX3U9B5</accession>
<proteinExistence type="predicted"/>